<dbReference type="EMBL" id="VDMD01000054">
    <property type="protein sequence ID" value="TRM57019.1"/>
    <property type="molecule type" value="Genomic_DNA"/>
</dbReference>
<dbReference type="AlphaFoldDB" id="A0A550BWU1"/>
<name>A0A550BWU1_9AGAR</name>
<proteinExistence type="predicted"/>
<evidence type="ECO:0000313" key="2">
    <source>
        <dbReference type="Proteomes" id="UP000320762"/>
    </source>
</evidence>
<gene>
    <name evidence="1" type="ORF">BD626DRAFT_516715</name>
</gene>
<comment type="caution">
    <text evidence="1">The sequence shown here is derived from an EMBL/GenBank/DDBJ whole genome shotgun (WGS) entry which is preliminary data.</text>
</comment>
<protein>
    <submittedName>
        <fullName evidence="1">Uncharacterized protein</fullName>
    </submittedName>
</protein>
<organism evidence="1 2">
    <name type="scientific">Schizophyllum amplum</name>
    <dbReference type="NCBI Taxonomy" id="97359"/>
    <lineage>
        <taxon>Eukaryota</taxon>
        <taxon>Fungi</taxon>
        <taxon>Dikarya</taxon>
        <taxon>Basidiomycota</taxon>
        <taxon>Agaricomycotina</taxon>
        <taxon>Agaricomycetes</taxon>
        <taxon>Agaricomycetidae</taxon>
        <taxon>Agaricales</taxon>
        <taxon>Schizophyllaceae</taxon>
        <taxon>Schizophyllum</taxon>
    </lineage>
</organism>
<keyword evidence="2" id="KW-1185">Reference proteome</keyword>
<dbReference type="Proteomes" id="UP000320762">
    <property type="component" value="Unassembled WGS sequence"/>
</dbReference>
<sequence>MGHTQDIKQPLRPLLGSIPPLQSRVRAIIDAIVEFRRLLQRIAVSAPTDIKLVVTVCELLQFVTHVDRTIRALFSFFRYIQQATHPNNRSKVDILPHFVREAQNKYKQFLDEVATLGSDTTDLQASLTALAQSPPPTFWHSNVVEPLLTRLGYMDQRMIIADRLMGLQQAAQFAACADAQLQASLSLCARFAANANELDQHIDLGPLLHFHDLPEDVQLAVHDIARGIYDWLDNQATISTNATLATHFINRRYRSLVNHPLYCRSGKPIVTVSAICVKIET</sequence>
<accession>A0A550BWU1</accession>
<reference evidence="1 2" key="1">
    <citation type="journal article" date="2019" name="New Phytol.">
        <title>Comparative genomics reveals unique wood-decay strategies and fruiting body development in the Schizophyllaceae.</title>
        <authorList>
            <person name="Almasi E."/>
            <person name="Sahu N."/>
            <person name="Krizsan K."/>
            <person name="Balint B."/>
            <person name="Kovacs G.M."/>
            <person name="Kiss B."/>
            <person name="Cseklye J."/>
            <person name="Drula E."/>
            <person name="Henrissat B."/>
            <person name="Nagy I."/>
            <person name="Chovatia M."/>
            <person name="Adam C."/>
            <person name="LaButti K."/>
            <person name="Lipzen A."/>
            <person name="Riley R."/>
            <person name="Grigoriev I.V."/>
            <person name="Nagy L.G."/>
        </authorList>
    </citation>
    <scope>NUCLEOTIDE SEQUENCE [LARGE SCALE GENOMIC DNA]</scope>
    <source>
        <strain evidence="1 2">NL-1724</strain>
    </source>
</reference>
<evidence type="ECO:0000313" key="1">
    <source>
        <dbReference type="EMBL" id="TRM57019.1"/>
    </source>
</evidence>